<feature type="domain" description="HTH lysR-type" evidence="5">
    <location>
        <begin position="13"/>
        <end position="70"/>
    </location>
</feature>
<organism evidence="6 7">
    <name type="scientific">Sinorhizobium fredii (strain HH103)</name>
    <dbReference type="NCBI Taxonomy" id="1117943"/>
    <lineage>
        <taxon>Bacteria</taxon>
        <taxon>Pseudomonadati</taxon>
        <taxon>Pseudomonadota</taxon>
        <taxon>Alphaproteobacteria</taxon>
        <taxon>Hyphomicrobiales</taxon>
        <taxon>Rhizobiaceae</taxon>
        <taxon>Sinorhizobium/Ensifer group</taxon>
        <taxon>Sinorhizobium</taxon>
    </lineage>
</organism>
<dbReference type="GO" id="GO:0032993">
    <property type="term" value="C:protein-DNA complex"/>
    <property type="evidence" value="ECO:0007669"/>
    <property type="project" value="TreeGrafter"/>
</dbReference>
<dbReference type="Gene3D" id="1.10.10.10">
    <property type="entry name" value="Winged helix-like DNA-binding domain superfamily/Winged helix DNA-binding domain"/>
    <property type="match status" value="1"/>
</dbReference>
<dbReference type="Gene3D" id="3.40.190.10">
    <property type="entry name" value="Periplasmic binding protein-like II"/>
    <property type="match status" value="2"/>
</dbReference>
<evidence type="ECO:0000313" key="6">
    <source>
        <dbReference type="EMBL" id="CCE99653.1"/>
    </source>
</evidence>
<dbReference type="PANTHER" id="PTHR30346">
    <property type="entry name" value="TRANSCRIPTIONAL DUAL REGULATOR HCAR-RELATED"/>
    <property type="match status" value="1"/>
</dbReference>
<evidence type="ECO:0000256" key="2">
    <source>
        <dbReference type="ARBA" id="ARBA00023015"/>
    </source>
</evidence>
<reference evidence="6 7" key="1">
    <citation type="journal article" date="2012" name="J. Bacteriol.">
        <title>Genome sequence of the soybean symbiont Sinorhizobium fredii HH103.</title>
        <authorList>
            <person name="Weidner S."/>
            <person name="Becker A."/>
            <person name="Bonilla I."/>
            <person name="Jaenicke S."/>
            <person name="Lloret J."/>
            <person name="Margaret I."/>
            <person name="Puhler A."/>
            <person name="Ruiz-Sainz J.E."/>
            <person name="Schneiker-Bekel S."/>
            <person name="Szczepanowski R."/>
            <person name="Vinardell J.M."/>
            <person name="Zehner S."/>
            <person name="Gottfert M."/>
        </authorList>
    </citation>
    <scope>NUCLEOTIDE SEQUENCE [LARGE SCALE GENOMIC DNA]</scope>
    <source>
        <strain evidence="6 7">HH103</strain>
        <plasmid evidence="7">pSfHH103e</plasmid>
    </source>
</reference>
<dbReference type="PATRIC" id="fig|380.5.peg.4746"/>
<dbReference type="PANTHER" id="PTHR30346:SF0">
    <property type="entry name" value="HCA OPERON TRANSCRIPTIONAL ACTIVATOR HCAR"/>
    <property type="match status" value="1"/>
</dbReference>
<dbReference type="KEGG" id="sfh:SFHH103_05187"/>
<dbReference type="InterPro" id="IPR036390">
    <property type="entry name" value="WH_DNA-bd_sf"/>
</dbReference>
<dbReference type="GO" id="GO:0003677">
    <property type="term" value="F:DNA binding"/>
    <property type="evidence" value="ECO:0007669"/>
    <property type="project" value="UniProtKB-KW"/>
</dbReference>
<name>G9AF21_SINF1</name>
<keyword evidence="3" id="KW-0238">DNA-binding</keyword>
<keyword evidence="2" id="KW-0805">Transcription regulation</keyword>
<dbReference type="SUPFAM" id="SSF53850">
    <property type="entry name" value="Periplasmic binding protein-like II"/>
    <property type="match status" value="1"/>
</dbReference>
<evidence type="ECO:0000259" key="5">
    <source>
        <dbReference type="PROSITE" id="PS50931"/>
    </source>
</evidence>
<dbReference type="InterPro" id="IPR000847">
    <property type="entry name" value="LysR_HTH_N"/>
</dbReference>
<proteinExistence type="inferred from homology"/>
<evidence type="ECO:0000313" key="7">
    <source>
        <dbReference type="Proteomes" id="UP000007735"/>
    </source>
</evidence>
<dbReference type="EMBL" id="HE616899">
    <property type="protein sequence ID" value="CCE99653.1"/>
    <property type="molecule type" value="Genomic_DNA"/>
</dbReference>
<dbReference type="Pfam" id="PF00126">
    <property type="entry name" value="HTH_1"/>
    <property type="match status" value="1"/>
</dbReference>
<sequence length="303" mass="33375">MHHIDLVNVEVAMELRHLRYFIAVAEAASFTAAAKSLNISQPPLSQQIKDLEEEVGTRLFERSSRHVELTEAGVSFLEQARMILGQVEHATHQARAIGSGQVGMLNIGTTGSVLLGQLSTLIARFRDRWPGVFVRIHEMDPQAQELALLSHRTDLSFVRKPRYNAELVAKVAWQEKVGVALPADHPLARYETVELGALRQESFVFLRLADSRFARYLHDCCVAAGFVPNITNEVVESYSLTSLVSAGLGVALVPECIRNLSRPGVVYRPLADPAPEADVYVLSRPNHGPVVASFLEETAAMFG</sequence>
<keyword evidence="4" id="KW-0804">Transcription</keyword>
<dbReference type="SUPFAM" id="SSF46785">
    <property type="entry name" value="Winged helix' DNA-binding domain"/>
    <property type="match status" value="1"/>
</dbReference>
<protein>
    <submittedName>
        <fullName evidence="6">LysR-type transcriptional regulator</fullName>
    </submittedName>
</protein>
<accession>G9AF21</accession>
<dbReference type="InterPro" id="IPR037409">
    <property type="entry name" value="XapR_PBP2"/>
</dbReference>
<evidence type="ECO:0000256" key="3">
    <source>
        <dbReference type="ARBA" id="ARBA00023125"/>
    </source>
</evidence>
<dbReference type="Pfam" id="PF03466">
    <property type="entry name" value="LysR_substrate"/>
    <property type="match status" value="1"/>
</dbReference>
<dbReference type="CDD" id="cd08449">
    <property type="entry name" value="PBP2_XapR"/>
    <property type="match status" value="1"/>
</dbReference>
<dbReference type="PROSITE" id="PS50931">
    <property type="entry name" value="HTH_LYSR"/>
    <property type="match status" value="1"/>
</dbReference>
<comment type="similarity">
    <text evidence="1">Belongs to the LysR transcriptional regulatory family.</text>
</comment>
<evidence type="ECO:0000256" key="4">
    <source>
        <dbReference type="ARBA" id="ARBA00023163"/>
    </source>
</evidence>
<dbReference type="Proteomes" id="UP000007735">
    <property type="component" value="Plasmid pSfHH103e"/>
</dbReference>
<dbReference type="InterPro" id="IPR005119">
    <property type="entry name" value="LysR_subst-bd"/>
</dbReference>
<dbReference type="InterPro" id="IPR036388">
    <property type="entry name" value="WH-like_DNA-bd_sf"/>
</dbReference>
<dbReference type="AlphaFoldDB" id="G9AF21"/>
<dbReference type="PRINTS" id="PR00039">
    <property type="entry name" value="HTHLYSR"/>
</dbReference>
<geneLocation type="plasmid" evidence="6 7">
    <name>pSfHH103e</name>
</geneLocation>
<dbReference type="FunFam" id="1.10.10.10:FF:000001">
    <property type="entry name" value="LysR family transcriptional regulator"/>
    <property type="match status" value="1"/>
</dbReference>
<gene>
    <name evidence="6" type="ordered locus">SFHH103_05187</name>
</gene>
<dbReference type="HOGENOM" id="CLU_039613_6_4_5"/>
<keyword evidence="6" id="KW-0614">Plasmid</keyword>
<dbReference type="GO" id="GO:0003700">
    <property type="term" value="F:DNA-binding transcription factor activity"/>
    <property type="evidence" value="ECO:0007669"/>
    <property type="project" value="InterPro"/>
</dbReference>
<evidence type="ECO:0000256" key="1">
    <source>
        <dbReference type="ARBA" id="ARBA00009437"/>
    </source>
</evidence>